<evidence type="ECO:0000313" key="3">
    <source>
        <dbReference type="Proteomes" id="UP000823633"/>
    </source>
</evidence>
<dbReference type="AlphaFoldDB" id="A0A9D9E7I5"/>
<gene>
    <name evidence="2" type="ORF">IAC42_02620</name>
</gene>
<proteinExistence type="predicted"/>
<feature type="signal peptide" evidence="1">
    <location>
        <begin position="1"/>
        <end position="20"/>
    </location>
</feature>
<dbReference type="Proteomes" id="UP000823633">
    <property type="component" value="Unassembled WGS sequence"/>
</dbReference>
<sequence>MKKLSIVALMLLLSLSLVFANGSAESTQSSDGELNGTITFWHSFTQGKRMEATGGTSVALTCMPRISYAMTAGIRLFQMSSRLKWYENNPL</sequence>
<name>A0A9D9E7I5_9SPIR</name>
<comment type="caution">
    <text evidence="2">The sequence shown here is derived from an EMBL/GenBank/DDBJ whole genome shotgun (WGS) entry which is preliminary data.</text>
</comment>
<accession>A0A9D9E7I5</accession>
<protein>
    <submittedName>
        <fullName evidence="2">Uncharacterized protein</fullName>
    </submittedName>
</protein>
<organism evidence="2 3">
    <name type="scientific">Candidatus Aphodenecus pullistercoris</name>
    <dbReference type="NCBI Taxonomy" id="2840669"/>
    <lineage>
        <taxon>Bacteria</taxon>
        <taxon>Pseudomonadati</taxon>
        <taxon>Spirochaetota</taxon>
        <taxon>Spirochaetia</taxon>
        <taxon>Spirochaetales</taxon>
        <taxon>Candidatus Aphodenecus</taxon>
    </lineage>
</organism>
<keyword evidence="1" id="KW-0732">Signal</keyword>
<evidence type="ECO:0000313" key="2">
    <source>
        <dbReference type="EMBL" id="MBO8442641.1"/>
    </source>
</evidence>
<reference evidence="2" key="1">
    <citation type="submission" date="2020-10" db="EMBL/GenBank/DDBJ databases">
        <authorList>
            <person name="Gilroy R."/>
        </authorList>
    </citation>
    <scope>NUCLEOTIDE SEQUENCE</scope>
    <source>
        <strain evidence="2">11167</strain>
    </source>
</reference>
<feature type="chain" id="PRO_5039375464" evidence="1">
    <location>
        <begin position="21"/>
        <end position="91"/>
    </location>
</feature>
<dbReference type="EMBL" id="JADIMU010000017">
    <property type="protein sequence ID" value="MBO8442641.1"/>
    <property type="molecule type" value="Genomic_DNA"/>
</dbReference>
<evidence type="ECO:0000256" key="1">
    <source>
        <dbReference type="SAM" id="SignalP"/>
    </source>
</evidence>
<reference evidence="2" key="2">
    <citation type="journal article" date="2021" name="PeerJ">
        <title>Extensive microbial diversity within the chicken gut microbiome revealed by metagenomics and culture.</title>
        <authorList>
            <person name="Gilroy R."/>
            <person name="Ravi A."/>
            <person name="Getino M."/>
            <person name="Pursley I."/>
            <person name="Horton D.L."/>
            <person name="Alikhan N.F."/>
            <person name="Baker D."/>
            <person name="Gharbi K."/>
            <person name="Hall N."/>
            <person name="Watson M."/>
            <person name="Adriaenssens E.M."/>
            <person name="Foster-Nyarko E."/>
            <person name="Jarju S."/>
            <person name="Secka A."/>
            <person name="Antonio M."/>
            <person name="Oren A."/>
            <person name="Chaudhuri R.R."/>
            <person name="La Ragione R."/>
            <person name="Hildebrand F."/>
            <person name="Pallen M.J."/>
        </authorList>
    </citation>
    <scope>NUCLEOTIDE SEQUENCE</scope>
    <source>
        <strain evidence="2">11167</strain>
    </source>
</reference>